<organism evidence="7 8">
    <name type="scientific">Glycomyces mayteni</name>
    <dbReference type="NCBI Taxonomy" id="543887"/>
    <lineage>
        <taxon>Bacteria</taxon>
        <taxon>Bacillati</taxon>
        <taxon>Actinomycetota</taxon>
        <taxon>Actinomycetes</taxon>
        <taxon>Glycomycetales</taxon>
        <taxon>Glycomycetaceae</taxon>
        <taxon>Glycomyces</taxon>
    </lineage>
</organism>
<comment type="caution">
    <text evidence="7">The sequence shown here is derived from an EMBL/GenBank/DDBJ whole genome shotgun (WGS) entry which is preliminary data.</text>
</comment>
<feature type="region of interest" description="Disordered" evidence="3">
    <location>
        <begin position="1"/>
        <end position="24"/>
    </location>
</feature>
<dbReference type="SUPFAM" id="SSF52540">
    <property type="entry name" value="P-loop containing nucleoside triphosphate hydrolases"/>
    <property type="match status" value="1"/>
</dbReference>
<dbReference type="SMART" id="SM00320">
    <property type="entry name" value="WD40"/>
    <property type="match status" value="6"/>
</dbReference>
<feature type="domain" description="Anaphase-promoting complex subunit 4-like WD40" evidence="5">
    <location>
        <begin position="1182"/>
        <end position="1254"/>
    </location>
</feature>
<gene>
    <name evidence="7" type="ORF">ACFQS3_20415</name>
</gene>
<feature type="region of interest" description="Disordered" evidence="3">
    <location>
        <begin position="343"/>
        <end position="377"/>
    </location>
</feature>
<feature type="compositionally biased region" description="Polar residues" evidence="3">
    <location>
        <begin position="348"/>
        <end position="357"/>
    </location>
</feature>
<dbReference type="RefSeq" id="WP_382345575.1">
    <property type="nucleotide sequence ID" value="NZ_JBHMBP010000001.1"/>
</dbReference>
<evidence type="ECO:0000313" key="8">
    <source>
        <dbReference type="Proteomes" id="UP001596470"/>
    </source>
</evidence>
<sequence>MSSSTPDENAHNNNTPDPDANAPDRTAFLASMREGVSGSMARLRASLHKAAHPTLTALICASACAPVIAAAAGAGLTLTAALALLGSVGGNAVSEFIGDRLARLKGRDAPAAEAALAEAFSEVLQSDSPDTAEVRRALAALLEQTGAFTIVIGEAARDDDSELLEAVRAEFEHLAGLSEENHRLLLEQGARILDLCRDHAASLSLQTTVRDTAQETLGVLVQLFQFVQYVAATPGAEHGTTRWDGNPYLGLQPFTTSDAPIFFGRTATLAQLVAAAEAFVPGGSMIVTGPSGVGKSSLLRAGFAPAVEHGLFREDPRQGPWRTVLLERPGERPLTALAAELAKHGGPDSTTTEQSLRTGPEAAAARVEERRNGPDGARPERLLILLDQAEELFTLANEEERTLFLRALESIAKSPGAFTVLGIRSDHIDDCMAVPSLRDTAQHRLFRVGPMTRDQMRQAITLPAAAAGVRIDDRVVATLLEDLFGTKDTPRSPGAALPLMSQTMLLLWNHGRADRRLTEAEYLAIGGVHRAVTTAAEAAYNTLTESERITSQHLFRRLVGAESADRLVRTEVAADSLTDAERAVARTFLDARLLVADAATVQIAHDILLEQWDRLKKWMEPDLTARILLTRLEAAADQRKQGTGDLYSAASLAAIATDGEPRWAALRLAPTKDAAEFLQQSRANARRADRDRRIRLATLSALAVIAMLIGLYTIFQNGELTDERNRAVSQRLAADSIALLGTDGEQARLLAAAAWNLSETDDAYEALIRSANDTSTGLVTTDTLDSIIDLAVSPDGAWAASIGFGGSIELWNTENWTSVHLASDGLYLLNASALEFSLDGRMLAAATESGIIIWDTATAEQVAGFITLAEGDLAFSPDGKKFAVLAKGAVELWELPTQGMVTELPSTEDISALAFTNDGDSLLVSGIDAGLREWNLATDELSEVQVPPSSWIDQMWVSPESSNEMLGCFEQQCMSRPQEGQWEPIESAQWSATYAIAPDGSGIANYDSGGLSVWDAETDSWSFTSLPETDVKRLVLFPEGHTAAAATSAGIQVWNLTSPATTGSRPESVESVTTAAASDRVVLHSLDGTAVWDFPDTLLRQLDDEGDATVFTPIHLSANGSVAGGKGLVNGQSAVQLWEADTGARLPAPDGHGKLFEQIALSPDGARLAAVVRIDDTSVIQTDELWIWDRSSGEAILSAAKSSEDISALAFSPDGTAVVTAEASGEVKFRSSTDGRTIDTLASGDSSLYNLTFSANGRYLAANGNAGPRLWDLETGESRSAEAVPATAGIAFSPDGKFLVLSDDLGLSVWDLERDQVVRQVFFERAGDFAGFRSDSWNLIGLNVQRLVVHDLSFLTDPYQTVCERTDRGLTREEWDEYLGEFEFEEFEVCG</sequence>
<evidence type="ECO:0000256" key="2">
    <source>
        <dbReference type="ARBA" id="ARBA00022737"/>
    </source>
</evidence>
<protein>
    <submittedName>
        <fullName evidence="7">AAA family ATPase</fullName>
    </submittedName>
</protein>
<dbReference type="SUPFAM" id="SSF82171">
    <property type="entry name" value="DPP6 N-terminal domain-like"/>
    <property type="match status" value="1"/>
</dbReference>
<dbReference type="EMBL" id="JBHSYS010000004">
    <property type="protein sequence ID" value="MFC6959564.1"/>
    <property type="molecule type" value="Genomic_DNA"/>
</dbReference>
<name>A0ABW2DF54_9ACTN</name>
<dbReference type="InterPro" id="IPR049052">
    <property type="entry name" value="nSTAND1"/>
</dbReference>
<dbReference type="InterPro" id="IPR001680">
    <property type="entry name" value="WD40_rpt"/>
</dbReference>
<dbReference type="Proteomes" id="UP001596470">
    <property type="component" value="Unassembled WGS sequence"/>
</dbReference>
<proteinExistence type="predicted"/>
<evidence type="ECO:0000259" key="5">
    <source>
        <dbReference type="Pfam" id="PF12894"/>
    </source>
</evidence>
<feature type="transmembrane region" description="Helical" evidence="4">
    <location>
        <begin position="50"/>
        <end position="72"/>
    </location>
</feature>
<dbReference type="Gene3D" id="2.130.10.10">
    <property type="entry name" value="YVTN repeat-like/Quinoprotein amine dehydrogenase"/>
    <property type="match status" value="3"/>
</dbReference>
<keyword evidence="2" id="KW-0677">Repeat</keyword>
<dbReference type="PANTHER" id="PTHR19848">
    <property type="entry name" value="WD40 REPEAT PROTEIN"/>
    <property type="match status" value="1"/>
</dbReference>
<evidence type="ECO:0000256" key="3">
    <source>
        <dbReference type="SAM" id="MobiDB-lite"/>
    </source>
</evidence>
<feature type="transmembrane region" description="Helical" evidence="4">
    <location>
        <begin position="78"/>
        <end position="97"/>
    </location>
</feature>
<keyword evidence="1" id="KW-0853">WD repeat</keyword>
<dbReference type="Pfam" id="PF12894">
    <property type="entry name" value="ANAPC4_WD40"/>
    <property type="match status" value="1"/>
</dbReference>
<dbReference type="SUPFAM" id="SSF69322">
    <property type="entry name" value="Tricorn protease domain 2"/>
    <property type="match status" value="1"/>
</dbReference>
<keyword evidence="8" id="KW-1185">Reference proteome</keyword>
<keyword evidence="4" id="KW-1133">Transmembrane helix</keyword>
<keyword evidence="4" id="KW-0472">Membrane</keyword>
<feature type="transmembrane region" description="Helical" evidence="4">
    <location>
        <begin position="696"/>
        <end position="715"/>
    </location>
</feature>
<evidence type="ECO:0000256" key="1">
    <source>
        <dbReference type="ARBA" id="ARBA00022574"/>
    </source>
</evidence>
<accession>A0ABW2DF54</accession>
<dbReference type="Pfam" id="PF20703">
    <property type="entry name" value="nSTAND1"/>
    <property type="match status" value="1"/>
</dbReference>
<keyword evidence="4" id="KW-0812">Transmembrane</keyword>
<feature type="domain" description="Novel STAND NTPase 1" evidence="6">
    <location>
        <begin position="247"/>
        <end position="641"/>
    </location>
</feature>
<evidence type="ECO:0000313" key="7">
    <source>
        <dbReference type="EMBL" id="MFC6959564.1"/>
    </source>
</evidence>
<evidence type="ECO:0000256" key="4">
    <source>
        <dbReference type="SAM" id="Phobius"/>
    </source>
</evidence>
<dbReference type="InterPro" id="IPR027417">
    <property type="entry name" value="P-loop_NTPase"/>
</dbReference>
<dbReference type="PANTHER" id="PTHR19848:SF8">
    <property type="entry name" value="F-BOX AND WD REPEAT DOMAIN CONTAINING 7"/>
    <property type="match status" value="1"/>
</dbReference>
<feature type="compositionally biased region" description="Low complexity" evidence="3">
    <location>
        <begin position="11"/>
        <end position="24"/>
    </location>
</feature>
<reference evidence="8" key="1">
    <citation type="journal article" date="2019" name="Int. J. Syst. Evol. Microbiol.">
        <title>The Global Catalogue of Microorganisms (GCM) 10K type strain sequencing project: providing services to taxonomists for standard genome sequencing and annotation.</title>
        <authorList>
            <consortium name="The Broad Institute Genomics Platform"/>
            <consortium name="The Broad Institute Genome Sequencing Center for Infectious Disease"/>
            <person name="Wu L."/>
            <person name="Ma J."/>
        </authorList>
    </citation>
    <scope>NUCLEOTIDE SEQUENCE [LARGE SCALE GENOMIC DNA]</scope>
    <source>
        <strain evidence="8">KACC 12634</strain>
    </source>
</reference>
<dbReference type="InterPro" id="IPR024977">
    <property type="entry name" value="Apc4-like_WD40_dom"/>
</dbReference>
<dbReference type="InterPro" id="IPR015943">
    <property type="entry name" value="WD40/YVTN_repeat-like_dom_sf"/>
</dbReference>
<feature type="compositionally biased region" description="Basic and acidic residues" evidence="3">
    <location>
        <begin position="366"/>
        <end position="377"/>
    </location>
</feature>
<evidence type="ECO:0000259" key="6">
    <source>
        <dbReference type="Pfam" id="PF20703"/>
    </source>
</evidence>